<protein>
    <submittedName>
        <fullName evidence="2">Uncharacterized protein</fullName>
    </submittedName>
</protein>
<accession>A0A6L9Y2H8</accession>
<feature type="region of interest" description="Disordered" evidence="1">
    <location>
        <begin position="1"/>
        <end position="37"/>
    </location>
</feature>
<sequence length="184" mass="20436">MDTPDDWTPAFPGQRPPFQPGNRLSVGNKGPLKHGANSPVRIAARAAEISKGLREQFNYLNAPSFKGELAMYARAQARADLFEDWMETLTDEELMYPGAGKSTPWELHLELSTRAANLSSHLGFIPSTFHQVADKIARAERTMAKRAEAAQLQADLRQAVGKQMIEKARNGEEWFPGFNIGGRK</sequence>
<name>A0A6L9Y2H8_9MICO</name>
<gene>
    <name evidence="2" type="ORF">G3T36_17305</name>
</gene>
<reference evidence="2 3" key="1">
    <citation type="journal article" date="2014" name="J. Microbiol.">
        <title>Diaminobutyricibacter tongyongensis gen. nov., sp. nov. and Homoserinibacter gongjuensis gen. nov., sp. nov. belong to the family Microbacteriaceae.</title>
        <authorList>
            <person name="Kim S.J."/>
            <person name="Ahn J.H."/>
            <person name="Weon H.Y."/>
            <person name="Hamada M."/>
            <person name="Suzuki K."/>
            <person name="Kwon S.W."/>
        </authorList>
    </citation>
    <scope>NUCLEOTIDE SEQUENCE [LARGE SCALE GENOMIC DNA]</scope>
    <source>
        <strain evidence="2 3">NBRC 108724</strain>
    </source>
</reference>
<keyword evidence="3" id="KW-1185">Reference proteome</keyword>
<organism evidence="2 3">
    <name type="scientific">Leifsonia tongyongensis</name>
    <dbReference type="NCBI Taxonomy" id="1268043"/>
    <lineage>
        <taxon>Bacteria</taxon>
        <taxon>Bacillati</taxon>
        <taxon>Actinomycetota</taxon>
        <taxon>Actinomycetes</taxon>
        <taxon>Micrococcales</taxon>
        <taxon>Microbacteriaceae</taxon>
        <taxon>Leifsonia</taxon>
    </lineage>
</organism>
<dbReference type="AlphaFoldDB" id="A0A6L9Y2H8"/>
<dbReference type="Proteomes" id="UP000474967">
    <property type="component" value="Unassembled WGS sequence"/>
</dbReference>
<dbReference type="EMBL" id="JAAGWY010000004">
    <property type="protein sequence ID" value="NEN07617.1"/>
    <property type="molecule type" value="Genomic_DNA"/>
</dbReference>
<comment type="caution">
    <text evidence="2">The sequence shown here is derived from an EMBL/GenBank/DDBJ whole genome shotgun (WGS) entry which is preliminary data.</text>
</comment>
<proteinExistence type="predicted"/>
<dbReference type="RefSeq" id="WP_163291083.1">
    <property type="nucleotide sequence ID" value="NZ_JAAGWY010000004.1"/>
</dbReference>
<evidence type="ECO:0000313" key="2">
    <source>
        <dbReference type="EMBL" id="NEN07617.1"/>
    </source>
</evidence>
<evidence type="ECO:0000256" key="1">
    <source>
        <dbReference type="SAM" id="MobiDB-lite"/>
    </source>
</evidence>
<evidence type="ECO:0000313" key="3">
    <source>
        <dbReference type="Proteomes" id="UP000474967"/>
    </source>
</evidence>